<keyword evidence="2" id="KW-0813">Transport</keyword>
<evidence type="ECO:0000256" key="7">
    <source>
        <dbReference type="ARBA" id="ARBA00022958"/>
    </source>
</evidence>
<keyword evidence="11" id="KW-0407">Ion channel</keyword>
<evidence type="ECO:0000256" key="1">
    <source>
        <dbReference type="ARBA" id="ARBA00004141"/>
    </source>
</evidence>
<evidence type="ECO:0000256" key="8">
    <source>
        <dbReference type="ARBA" id="ARBA00022989"/>
    </source>
</evidence>
<sequence length="277" mass="31806">MAVHFHAARQRLYHLLFDQTRRSGRRFEGLCGIFALLSVLVIFIESGLGTQYHLTFDEWHVFVWLELFVTAVFTLEYFLRIISWPKPLSYIFSFWGVIDLATILPLYVMWMWPEMGLNYVFAWRAMRAIRCLRILKLLRFMPSLNIFWAAIVSARHQLILFYSFIAIVMVIFGSLMYLIEGPQYGFTTLNASVYWAIVTITTVGYGDITPHTPIGRILASVLILIGYSIIAIPTGLITTHMTSALQHRRARACPNCQHAAHDKNARFCNACGSELAE</sequence>
<organism evidence="14 16">
    <name type="scientific">Raoultella ornithinolytica</name>
    <name type="common">Klebsiella ornithinolytica</name>
    <dbReference type="NCBI Taxonomy" id="54291"/>
    <lineage>
        <taxon>Bacteria</taxon>
        <taxon>Pseudomonadati</taxon>
        <taxon>Pseudomonadota</taxon>
        <taxon>Gammaproteobacteria</taxon>
        <taxon>Enterobacterales</taxon>
        <taxon>Enterobacteriaceae</taxon>
        <taxon>Klebsiella/Raoultella group</taxon>
        <taxon>Raoultella</taxon>
    </lineage>
</organism>
<protein>
    <submittedName>
        <fullName evidence="14 15">Transporter</fullName>
    </submittedName>
</protein>
<keyword evidence="10 12" id="KW-0472">Membrane</keyword>
<reference evidence="15 17" key="2">
    <citation type="submission" date="2024-02" db="EMBL/GenBank/DDBJ databases">
        <title>Tn5403 promotes plasmid rearrangements and degradation of the Klebsiella pneumoniae carbapenemase (KPC) transposon Tn4401.</title>
        <authorList>
            <person name="Sheppard A.E."/>
            <person name="Barry K.E."/>
            <person name="Parikh H.I."/>
            <person name="Vegesana K."/>
            <person name="Sebra R."/>
            <person name="George S."/>
            <person name="Sanderson N.D."/>
            <person name="Stoesser N."/>
            <person name="Eyre D.W."/>
            <person name="Crook D.W."/>
            <person name="Walker A.S."/>
            <person name="Mathers A.J."/>
        </authorList>
    </citation>
    <scope>NUCLEOTIDE SEQUENCE [LARGE SCALE GENOMIC DNA]</scope>
    <source>
        <strain evidence="15 17">CAV1921</strain>
    </source>
</reference>
<evidence type="ECO:0000313" key="15">
    <source>
        <dbReference type="EMBL" id="WWC13749.1"/>
    </source>
</evidence>
<gene>
    <name evidence="14" type="ORF">CFY86_16345</name>
    <name evidence="15" type="ORF">LM286_10765</name>
</gene>
<dbReference type="InterPro" id="IPR027359">
    <property type="entry name" value="Volt_channel_dom_sf"/>
</dbReference>
<keyword evidence="6" id="KW-0851">Voltage-gated channel</keyword>
<dbReference type="GeneID" id="93753533"/>
<keyword evidence="7" id="KW-0630">Potassium</keyword>
<name>A0A1Y6GFL4_RAOOR</name>
<dbReference type="InterPro" id="IPR005821">
    <property type="entry name" value="Ion_trans_dom"/>
</dbReference>
<evidence type="ECO:0000256" key="9">
    <source>
        <dbReference type="ARBA" id="ARBA00023065"/>
    </source>
</evidence>
<evidence type="ECO:0000313" key="17">
    <source>
        <dbReference type="Proteomes" id="UP001350972"/>
    </source>
</evidence>
<comment type="subcellular location">
    <subcellularLocation>
        <location evidence="1">Membrane</location>
        <topology evidence="1">Multi-pass membrane protein</topology>
    </subcellularLocation>
</comment>
<dbReference type="AlphaFoldDB" id="A0A1Y6GFL4"/>
<proteinExistence type="predicted"/>
<evidence type="ECO:0000256" key="4">
    <source>
        <dbReference type="ARBA" id="ARBA00022692"/>
    </source>
</evidence>
<evidence type="ECO:0000313" key="14">
    <source>
        <dbReference type="EMBL" id="PIK83209.1"/>
    </source>
</evidence>
<keyword evidence="17" id="KW-1185">Reference proteome</keyword>
<dbReference type="PANTHER" id="PTHR11537:SF254">
    <property type="entry name" value="POTASSIUM VOLTAGE-GATED CHANNEL PROTEIN SHAB"/>
    <property type="match status" value="1"/>
</dbReference>
<dbReference type="PANTHER" id="PTHR11537">
    <property type="entry name" value="VOLTAGE-GATED POTASSIUM CHANNEL"/>
    <property type="match status" value="1"/>
</dbReference>
<dbReference type="Gene3D" id="1.10.287.70">
    <property type="match status" value="1"/>
</dbReference>
<dbReference type="GO" id="GO:0008076">
    <property type="term" value="C:voltage-gated potassium channel complex"/>
    <property type="evidence" value="ECO:0007669"/>
    <property type="project" value="InterPro"/>
</dbReference>
<evidence type="ECO:0000256" key="10">
    <source>
        <dbReference type="ARBA" id="ARBA00023136"/>
    </source>
</evidence>
<keyword evidence="3" id="KW-0633">Potassium transport</keyword>
<dbReference type="Pfam" id="PF00520">
    <property type="entry name" value="Ion_trans"/>
    <property type="match status" value="1"/>
</dbReference>
<keyword evidence="9" id="KW-0406">Ion transport</keyword>
<keyword evidence="5" id="KW-0631">Potassium channel</keyword>
<feature type="transmembrane region" description="Helical" evidence="12">
    <location>
        <begin position="29"/>
        <end position="49"/>
    </location>
</feature>
<evidence type="ECO:0000313" key="16">
    <source>
        <dbReference type="Proteomes" id="UP000229713"/>
    </source>
</evidence>
<feature type="transmembrane region" description="Helical" evidence="12">
    <location>
        <begin position="217"/>
        <end position="237"/>
    </location>
</feature>
<dbReference type="SUPFAM" id="SSF81324">
    <property type="entry name" value="Voltage-gated potassium channels"/>
    <property type="match status" value="1"/>
</dbReference>
<feature type="domain" description="Ion transport" evidence="13">
    <location>
        <begin position="27"/>
        <end position="243"/>
    </location>
</feature>
<accession>A0A1Y6GFL4</accession>
<dbReference type="Proteomes" id="UP000229713">
    <property type="component" value="Unassembled WGS sequence"/>
</dbReference>
<dbReference type="GO" id="GO:0001508">
    <property type="term" value="P:action potential"/>
    <property type="evidence" value="ECO:0007669"/>
    <property type="project" value="TreeGrafter"/>
</dbReference>
<dbReference type="PaxDb" id="1286170-RORB6_03990"/>
<evidence type="ECO:0000256" key="3">
    <source>
        <dbReference type="ARBA" id="ARBA00022538"/>
    </source>
</evidence>
<feature type="transmembrane region" description="Helical" evidence="12">
    <location>
        <begin position="185"/>
        <end position="205"/>
    </location>
</feature>
<evidence type="ECO:0000259" key="13">
    <source>
        <dbReference type="Pfam" id="PF00520"/>
    </source>
</evidence>
<feature type="transmembrane region" description="Helical" evidence="12">
    <location>
        <begin position="91"/>
        <end position="112"/>
    </location>
</feature>
<feature type="transmembrane region" description="Helical" evidence="12">
    <location>
        <begin position="159"/>
        <end position="179"/>
    </location>
</feature>
<dbReference type="PRINTS" id="PR00169">
    <property type="entry name" value="KCHANNEL"/>
</dbReference>
<dbReference type="eggNOG" id="COG2126">
    <property type="taxonomic scope" value="Bacteria"/>
</dbReference>
<dbReference type="Gene3D" id="1.20.120.350">
    <property type="entry name" value="Voltage-gated potassium channels. Chain C"/>
    <property type="match status" value="1"/>
</dbReference>
<dbReference type="STRING" id="54291.TE10_17440"/>
<evidence type="ECO:0000256" key="12">
    <source>
        <dbReference type="SAM" id="Phobius"/>
    </source>
</evidence>
<dbReference type="EMBL" id="NKYI01000024">
    <property type="protein sequence ID" value="PIK83209.1"/>
    <property type="molecule type" value="Genomic_DNA"/>
</dbReference>
<dbReference type="Proteomes" id="UP001350972">
    <property type="component" value="Chromosome"/>
</dbReference>
<dbReference type="GO" id="GO:0005249">
    <property type="term" value="F:voltage-gated potassium channel activity"/>
    <property type="evidence" value="ECO:0007669"/>
    <property type="project" value="InterPro"/>
</dbReference>
<evidence type="ECO:0000256" key="5">
    <source>
        <dbReference type="ARBA" id="ARBA00022826"/>
    </source>
</evidence>
<keyword evidence="8 12" id="KW-1133">Transmembrane helix</keyword>
<evidence type="ECO:0000256" key="11">
    <source>
        <dbReference type="ARBA" id="ARBA00023303"/>
    </source>
</evidence>
<dbReference type="InterPro" id="IPR028325">
    <property type="entry name" value="VG_K_chnl"/>
</dbReference>
<evidence type="ECO:0000256" key="2">
    <source>
        <dbReference type="ARBA" id="ARBA00022448"/>
    </source>
</evidence>
<reference evidence="14 16" key="1">
    <citation type="submission" date="2017-07" db="EMBL/GenBank/DDBJ databases">
        <title>Raoultella ornithinolytica strain HH3 draft genome.</title>
        <authorList>
            <person name="Duceppe M.-O."/>
            <person name="Huang H."/>
            <person name="Phipps-Todd B."/>
        </authorList>
    </citation>
    <scope>NUCLEOTIDE SEQUENCE [LARGE SCALE GENOMIC DNA]</scope>
    <source>
        <strain evidence="14 16">HH3</strain>
    </source>
</reference>
<evidence type="ECO:0000256" key="6">
    <source>
        <dbReference type="ARBA" id="ARBA00022882"/>
    </source>
</evidence>
<keyword evidence="4 12" id="KW-0812">Transmembrane</keyword>
<feature type="transmembrane region" description="Helical" evidence="12">
    <location>
        <begin position="61"/>
        <end position="79"/>
    </location>
</feature>
<dbReference type="EMBL" id="CP145163">
    <property type="protein sequence ID" value="WWC13749.1"/>
    <property type="molecule type" value="Genomic_DNA"/>
</dbReference>
<dbReference type="RefSeq" id="WP_004863394.1">
    <property type="nucleotide sequence ID" value="NZ_ABDFAB020000002.1"/>
</dbReference>